<dbReference type="Pfam" id="PF15742">
    <property type="entry name" value="DUF4686"/>
    <property type="match status" value="1"/>
</dbReference>
<feature type="coiled-coil region" evidence="1">
    <location>
        <begin position="626"/>
        <end position="681"/>
    </location>
</feature>
<sequence>MCTTRDMEMRLMEEGLNPSAAIDEKMCLLWKLLMSSEETVRALKQQIQDLHKHHNTEIEKVQQYVNDIKSLTKTRDSVALDLEQENQMLRVTLNDIHLQQETQRSEITEMLLQEGLADIIPISPSEQVAYVLADRASLLERIQSRTDGDTKTTGHPDGSEESVAQGFGENVVKLQSPWKKLLGFRKASQSKHKLMPMFSSLQAIEPRCSDDIKGRTVQELERDVEEASVRLSMAHKEIRRLTDELESAQLTQKAYEPELQEAQMEVEHLRREVEKLKRCELAELRKTKERNEKLEEELCLLGETKRLQAELFCYVIHCIKPTNRCQIQFDKIKKVFEKSNMCVEEMQERLNMLRDLTQVTVKLRVEFEMEADLRRRTEEEREEHKKKRTEAERLAQNFQKLCEKQAEDYRSTVGGLQVEIRNLVMKLQKLETREEERHCEEHLKQIASLEDEVFQLKSVLRDEQEKTRQPSTAMQVEMNQLRALIQSRDVQDAEGQMRLTEELKSTKRELLLKMTTVTQLQKNISDLEQEQLKLQENVKDLENSEQETESLKTELQLALVTIDAQRSKYNNKQIHYKNKLSRAKGLYLRETAWRGEKIKDLDKDICIVKKQEEKTTDMMNMVSSENEALLQNKTDLLSQLHDLEEKRKNALDAVSSMQMRMNLLEEENTRLQETAAQMCNRIESLTVLSETDCSDVTAEIRVIEGQDQTTLPM</sequence>
<dbReference type="Proteomes" id="UP001059041">
    <property type="component" value="Linkage Group LG20"/>
</dbReference>
<comment type="caution">
    <text evidence="3">The sequence shown here is derived from an EMBL/GenBank/DDBJ whole genome shotgun (WGS) entry which is preliminary data.</text>
</comment>
<dbReference type="PANTHER" id="PTHR34479:SF1">
    <property type="entry name" value="COILED-COIL DOMAIN-CONTAINING PROTEIN 30"/>
    <property type="match status" value="1"/>
</dbReference>
<feature type="coiled-coil region" evidence="1">
    <location>
        <begin position="517"/>
        <end position="561"/>
    </location>
</feature>
<dbReference type="EMBL" id="JAFHDT010000020">
    <property type="protein sequence ID" value="KAI7794806.1"/>
    <property type="molecule type" value="Genomic_DNA"/>
</dbReference>
<reference evidence="3" key="1">
    <citation type="submission" date="2021-02" db="EMBL/GenBank/DDBJ databases">
        <title>Comparative genomics reveals that relaxation of natural selection precedes convergent phenotypic evolution of cavefish.</title>
        <authorList>
            <person name="Peng Z."/>
        </authorList>
    </citation>
    <scope>NUCLEOTIDE SEQUENCE</scope>
    <source>
        <tissue evidence="3">Muscle</tissue>
    </source>
</reference>
<dbReference type="PANTHER" id="PTHR34479">
    <property type="entry name" value="COILED-COIL DOMAIN-CONTAINING PROTEIN 30"/>
    <property type="match status" value="1"/>
</dbReference>
<organism evidence="3 4">
    <name type="scientific">Triplophysa rosa</name>
    <name type="common">Cave loach</name>
    <dbReference type="NCBI Taxonomy" id="992332"/>
    <lineage>
        <taxon>Eukaryota</taxon>
        <taxon>Metazoa</taxon>
        <taxon>Chordata</taxon>
        <taxon>Craniata</taxon>
        <taxon>Vertebrata</taxon>
        <taxon>Euteleostomi</taxon>
        <taxon>Actinopterygii</taxon>
        <taxon>Neopterygii</taxon>
        <taxon>Teleostei</taxon>
        <taxon>Ostariophysi</taxon>
        <taxon>Cypriniformes</taxon>
        <taxon>Nemacheilidae</taxon>
        <taxon>Triplophysa</taxon>
    </lineage>
</organism>
<evidence type="ECO:0000313" key="4">
    <source>
        <dbReference type="Proteomes" id="UP001059041"/>
    </source>
</evidence>
<evidence type="ECO:0000313" key="3">
    <source>
        <dbReference type="EMBL" id="KAI7794806.1"/>
    </source>
</evidence>
<gene>
    <name evidence="3" type="ORF">IRJ41_001777</name>
</gene>
<keyword evidence="4" id="KW-1185">Reference proteome</keyword>
<dbReference type="InterPro" id="IPR052825">
    <property type="entry name" value="CCD-Prefoldin_beta-like"/>
</dbReference>
<protein>
    <submittedName>
        <fullName evidence="3">Trichohyalin-like</fullName>
    </submittedName>
</protein>
<feature type="coiled-coil region" evidence="1">
    <location>
        <begin position="374"/>
        <end position="466"/>
    </location>
</feature>
<feature type="region of interest" description="Disordered" evidence="2">
    <location>
        <begin position="144"/>
        <end position="163"/>
    </location>
</feature>
<dbReference type="InterPro" id="IPR031476">
    <property type="entry name" value="DUF4686"/>
</dbReference>
<keyword evidence="1" id="KW-0175">Coiled coil</keyword>
<accession>A0A9W7WCB6</accession>
<name>A0A9W7WCB6_TRIRA</name>
<proteinExistence type="predicted"/>
<evidence type="ECO:0000256" key="2">
    <source>
        <dbReference type="SAM" id="MobiDB-lite"/>
    </source>
</evidence>
<feature type="compositionally biased region" description="Basic and acidic residues" evidence="2">
    <location>
        <begin position="144"/>
        <end position="158"/>
    </location>
</feature>
<evidence type="ECO:0000256" key="1">
    <source>
        <dbReference type="SAM" id="Coils"/>
    </source>
</evidence>
<dbReference type="AlphaFoldDB" id="A0A9W7WCB6"/>
<feature type="coiled-coil region" evidence="1">
    <location>
        <begin position="217"/>
        <end position="297"/>
    </location>
</feature>